<dbReference type="PANTHER" id="PTHR24093:SF369">
    <property type="entry name" value="CALCIUM-TRANSPORTING ATPASE"/>
    <property type="match status" value="1"/>
</dbReference>
<evidence type="ECO:0000256" key="5">
    <source>
        <dbReference type="ARBA" id="ARBA00022842"/>
    </source>
</evidence>
<comment type="subcellular location">
    <subcellularLocation>
        <location evidence="1">Endomembrane system</location>
        <topology evidence="1">Multi-pass membrane protein</topology>
    </subcellularLocation>
</comment>
<keyword evidence="6 8" id="KW-1133">Transmembrane helix</keyword>
<dbReference type="SUPFAM" id="SSF81653">
    <property type="entry name" value="Calcium ATPase, transduction domain A"/>
    <property type="match status" value="1"/>
</dbReference>
<keyword evidence="4" id="KW-0106">Calcium</keyword>
<protein>
    <submittedName>
        <fullName evidence="11">Calcium-transporting ATPase 12, plasma membrane-type-like</fullName>
    </submittedName>
</protein>
<dbReference type="PANTHER" id="PTHR24093">
    <property type="entry name" value="CATION TRANSPORTING ATPASE"/>
    <property type="match status" value="1"/>
</dbReference>
<dbReference type="GO" id="GO:0005886">
    <property type="term" value="C:plasma membrane"/>
    <property type="evidence" value="ECO:0007669"/>
    <property type="project" value="TreeGrafter"/>
</dbReference>
<sequence>MRLHDETIKFPQTCVPPVFMFFHFLREALKGWTIFLLALNALLSLGFGIFEEGIQKCWFDNLILLLSVLGLVKFKLVWMYWETKKLLKKMEERKKKILRETKEVHVIRGGIEGPVQCSDLVYGDIICLRRGNLIPANGLFVSNCGEALEVGDNDDDDVKLFISEKNPFLLIGSKVIKGYAKMIVTSSVGDEAEWTERMRRAIAETSHKAFGFGACFEKLRTTIHVIGLVINILTLVVLFVRFKFGQKDNEYGQRPETKEEPVEFRRIVNSIRKFVRDQSKLTTLLCVSLVGMTEGLPLVVAIAIAYWKGKIVSNKDYSKVNIALLLEIESSVTIICSAKTGWLAQENHQEVVKDAVETLTEGEVKIIFVSEDDVDELKNVVREAGLVNNLHSDDTLVVKGEDFHQLTDEERMEKVDRICIMGNSSLTHKLLLVKCLKLKGKVVHVLGECIADGLVIEKADFGLYIDTWSFDYLIGMIKFGRFISGNMRKLIQIELILTFASLSINLISVMFTGDAPLTTLQLVWLHFLVTFPGGVALLSGVEDEMLVIRRRKPLITKAMWRNIIIQVTYQVGIFVAFQCKGKAIHGISGQEINSIIFNAFALCQLLNIFCAREPEKKNVFNGLGYNFWFWTAAGFSLILQVAFVEVAPIFSNSSRLNWKLWVVCFLIAAATWFFDWAGKYASELLLRLCALDSIVDHE</sequence>
<feature type="transmembrane region" description="Helical" evidence="8">
    <location>
        <begin position="490"/>
        <end position="511"/>
    </location>
</feature>
<dbReference type="Pfam" id="PF00689">
    <property type="entry name" value="Cation_ATPase_C"/>
    <property type="match status" value="1"/>
</dbReference>
<evidence type="ECO:0000256" key="1">
    <source>
        <dbReference type="ARBA" id="ARBA00004127"/>
    </source>
</evidence>
<evidence type="ECO:0000256" key="8">
    <source>
        <dbReference type="SAM" id="Phobius"/>
    </source>
</evidence>
<feature type="transmembrane region" description="Helical" evidence="8">
    <location>
        <begin position="658"/>
        <end position="677"/>
    </location>
</feature>
<dbReference type="SUPFAM" id="SSF81665">
    <property type="entry name" value="Calcium ATPase, transmembrane domain M"/>
    <property type="match status" value="1"/>
</dbReference>
<name>A0A1U7XTI3_NICSY</name>
<feature type="transmembrane region" description="Helical" evidence="8">
    <location>
        <begin position="223"/>
        <end position="242"/>
    </location>
</feature>
<dbReference type="eggNOG" id="KOG0204">
    <property type="taxonomic scope" value="Eukaryota"/>
</dbReference>
<evidence type="ECO:0000313" key="11">
    <source>
        <dbReference type="RefSeq" id="XP_009789790.1"/>
    </source>
</evidence>
<evidence type="ECO:0000313" key="10">
    <source>
        <dbReference type="Proteomes" id="UP000189701"/>
    </source>
</evidence>
<proteinExistence type="predicted"/>
<feature type="domain" description="Cation-transporting P-type ATPase C-terminal" evidence="9">
    <location>
        <begin position="515"/>
        <end position="680"/>
    </location>
</feature>
<reference evidence="10" key="1">
    <citation type="journal article" date="2013" name="Genome Biol.">
        <title>Reference genomes and transcriptomes of Nicotiana sylvestris and Nicotiana tomentosiformis.</title>
        <authorList>
            <person name="Sierro N."/>
            <person name="Battey J.N."/>
            <person name="Ouadi S."/>
            <person name="Bovet L."/>
            <person name="Goepfert S."/>
            <person name="Bakaher N."/>
            <person name="Peitsch M.C."/>
            <person name="Ivanov N.V."/>
        </authorList>
    </citation>
    <scope>NUCLEOTIDE SEQUENCE [LARGE SCALE GENOMIC DNA]</scope>
</reference>
<evidence type="ECO:0000256" key="4">
    <source>
        <dbReference type="ARBA" id="ARBA00022837"/>
    </source>
</evidence>
<dbReference type="Proteomes" id="UP000189701">
    <property type="component" value="Unplaced"/>
</dbReference>
<dbReference type="Gene3D" id="3.40.50.1000">
    <property type="entry name" value="HAD superfamily/HAD-like"/>
    <property type="match status" value="1"/>
</dbReference>
<feature type="transmembrane region" description="Helical" evidence="8">
    <location>
        <begin position="281"/>
        <end position="307"/>
    </location>
</feature>
<accession>A0A1U7XTI3</accession>
<evidence type="ECO:0000256" key="6">
    <source>
        <dbReference type="ARBA" id="ARBA00022989"/>
    </source>
</evidence>
<keyword evidence="2 8" id="KW-0812">Transmembrane</keyword>
<dbReference type="InterPro" id="IPR008250">
    <property type="entry name" value="ATPase_P-typ_transduc_dom_A_sf"/>
</dbReference>
<keyword evidence="5" id="KW-0460">Magnesium</keyword>
<dbReference type="InterPro" id="IPR036412">
    <property type="entry name" value="HAD-like_sf"/>
</dbReference>
<dbReference type="OrthoDB" id="116380at2759"/>
<keyword evidence="10" id="KW-1185">Reference proteome</keyword>
<keyword evidence="3" id="KW-0479">Metal-binding</keyword>
<dbReference type="InterPro" id="IPR006068">
    <property type="entry name" value="ATPase_P-typ_cation-transptr_C"/>
</dbReference>
<evidence type="ECO:0000256" key="2">
    <source>
        <dbReference type="ARBA" id="ARBA00022692"/>
    </source>
</evidence>
<dbReference type="InterPro" id="IPR023298">
    <property type="entry name" value="ATPase_P-typ_TM_dom_sf"/>
</dbReference>
<dbReference type="AlphaFoldDB" id="A0A1U7XTI3"/>
<feature type="transmembrane region" description="Helical" evidence="8">
    <location>
        <begin position="62"/>
        <end position="81"/>
    </location>
</feature>
<dbReference type="GO" id="GO:0046872">
    <property type="term" value="F:metal ion binding"/>
    <property type="evidence" value="ECO:0007669"/>
    <property type="project" value="UniProtKB-KW"/>
</dbReference>
<feature type="transmembrane region" description="Helical" evidence="8">
    <location>
        <begin position="517"/>
        <end position="538"/>
    </location>
</feature>
<evidence type="ECO:0000259" key="9">
    <source>
        <dbReference type="Pfam" id="PF00689"/>
    </source>
</evidence>
<dbReference type="InterPro" id="IPR023214">
    <property type="entry name" value="HAD_sf"/>
</dbReference>
<organism evidence="10 11">
    <name type="scientific">Nicotiana sylvestris</name>
    <name type="common">Wood tobacco</name>
    <name type="synonym">South American tobacco</name>
    <dbReference type="NCBI Taxonomy" id="4096"/>
    <lineage>
        <taxon>Eukaryota</taxon>
        <taxon>Viridiplantae</taxon>
        <taxon>Streptophyta</taxon>
        <taxon>Embryophyta</taxon>
        <taxon>Tracheophyta</taxon>
        <taxon>Spermatophyta</taxon>
        <taxon>Magnoliopsida</taxon>
        <taxon>eudicotyledons</taxon>
        <taxon>Gunneridae</taxon>
        <taxon>Pentapetalae</taxon>
        <taxon>asterids</taxon>
        <taxon>lamiids</taxon>
        <taxon>Solanales</taxon>
        <taxon>Solanaceae</taxon>
        <taxon>Nicotianoideae</taxon>
        <taxon>Nicotianeae</taxon>
        <taxon>Nicotiana</taxon>
    </lineage>
</organism>
<reference evidence="11" key="2">
    <citation type="submission" date="2025-08" db="UniProtKB">
        <authorList>
            <consortium name="RefSeq"/>
        </authorList>
    </citation>
    <scope>IDENTIFICATION</scope>
    <source>
        <tissue evidence="11">Leaf</tissue>
    </source>
</reference>
<dbReference type="SUPFAM" id="SSF56784">
    <property type="entry name" value="HAD-like"/>
    <property type="match status" value="1"/>
</dbReference>
<keyword evidence="7 8" id="KW-0472">Membrane</keyword>
<evidence type="ECO:0000256" key="3">
    <source>
        <dbReference type="ARBA" id="ARBA00022723"/>
    </source>
</evidence>
<dbReference type="GO" id="GO:0005388">
    <property type="term" value="F:P-type calcium transporter activity"/>
    <property type="evidence" value="ECO:0007669"/>
    <property type="project" value="TreeGrafter"/>
</dbReference>
<dbReference type="Gene3D" id="2.70.150.10">
    <property type="entry name" value="Calcium-transporting ATPase, cytoplasmic transduction domain A"/>
    <property type="match status" value="1"/>
</dbReference>
<feature type="transmembrane region" description="Helical" evidence="8">
    <location>
        <begin position="29"/>
        <end position="50"/>
    </location>
</feature>
<dbReference type="STRING" id="4096.A0A1U7XTI3"/>
<feature type="transmembrane region" description="Helical" evidence="8">
    <location>
        <begin position="623"/>
        <end position="643"/>
    </location>
</feature>
<dbReference type="Gene3D" id="1.20.1110.10">
    <property type="entry name" value="Calcium-transporting ATPase, transmembrane domain"/>
    <property type="match status" value="1"/>
</dbReference>
<gene>
    <name evidence="11" type="primary">LOC104237351</name>
</gene>
<dbReference type="GO" id="GO:0012505">
    <property type="term" value="C:endomembrane system"/>
    <property type="evidence" value="ECO:0007669"/>
    <property type="project" value="UniProtKB-SubCell"/>
</dbReference>
<dbReference type="RefSeq" id="XP_009789790.1">
    <property type="nucleotide sequence ID" value="XM_009791488.1"/>
</dbReference>
<evidence type="ECO:0000256" key="7">
    <source>
        <dbReference type="ARBA" id="ARBA00023136"/>
    </source>
</evidence>
<feature type="transmembrane region" description="Helical" evidence="8">
    <location>
        <begin position="559"/>
        <end position="577"/>
    </location>
</feature>